<comment type="caution">
    <text evidence="3">The sequence shown here is derived from an EMBL/GenBank/DDBJ whole genome shotgun (WGS) entry which is preliminary data.</text>
</comment>
<feature type="non-terminal residue" evidence="3">
    <location>
        <position position="41"/>
    </location>
</feature>
<organism evidence="3 4">
    <name type="scientific">Didymodactylos carnosus</name>
    <dbReference type="NCBI Taxonomy" id="1234261"/>
    <lineage>
        <taxon>Eukaryota</taxon>
        <taxon>Metazoa</taxon>
        <taxon>Spiralia</taxon>
        <taxon>Gnathifera</taxon>
        <taxon>Rotifera</taxon>
        <taxon>Eurotatoria</taxon>
        <taxon>Bdelloidea</taxon>
        <taxon>Philodinida</taxon>
        <taxon>Philodinidae</taxon>
        <taxon>Didymodactylos</taxon>
    </lineage>
</organism>
<reference evidence="3" key="1">
    <citation type="submission" date="2021-02" db="EMBL/GenBank/DDBJ databases">
        <authorList>
            <person name="Nowell W R."/>
        </authorList>
    </citation>
    <scope>NUCLEOTIDE SEQUENCE</scope>
</reference>
<name>A0A8S2UBS3_9BILA</name>
<evidence type="ECO:0000256" key="1">
    <source>
        <dbReference type="SAM" id="MobiDB-lite"/>
    </source>
</evidence>
<evidence type="ECO:0000313" key="2">
    <source>
        <dbReference type="EMBL" id="CAF1541084.1"/>
    </source>
</evidence>
<dbReference type="EMBL" id="CAJOBA010061211">
    <property type="protein sequence ID" value="CAF4329434.1"/>
    <property type="molecule type" value="Genomic_DNA"/>
</dbReference>
<dbReference type="AlphaFoldDB" id="A0A8S2UBS3"/>
<evidence type="ECO:0000313" key="3">
    <source>
        <dbReference type="EMBL" id="CAF4329434.1"/>
    </source>
</evidence>
<gene>
    <name evidence="2" type="ORF">OVA965_LOCUS38779</name>
    <name evidence="3" type="ORF">TMI583_LOCUS39996</name>
</gene>
<dbReference type="Proteomes" id="UP000682733">
    <property type="component" value="Unassembled WGS sequence"/>
</dbReference>
<proteinExistence type="predicted"/>
<dbReference type="Proteomes" id="UP000677228">
    <property type="component" value="Unassembled WGS sequence"/>
</dbReference>
<sequence>MPDLTGILRNPIISARIGKSQFQDSGGDLAGIESDRIRSDS</sequence>
<protein>
    <submittedName>
        <fullName evidence="3">Uncharacterized protein</fullName>
    </submittedName>
</protein>
<feature type="region of interest" description="Disordered" evidence="1">
    <location>
        <begin position="19"/>
        <end position="41"/>
    </location>
</feature>
<accession>A0A8S2UBS3</accession>
<evidence type="ECO:0000313" key="4">
    <source>
        <dbReference type="Proteomes" id="UP000682733"/>
    </source>
</evidence>
<dbReference type="EMBL" id="CAJNOK010038874">
    <property type="protein sequence ID" value="CAF1541084.1"/>
    <property type="molecule type" value="Genomic_DNA"/>
</dbReference>